<gene>
    <name evidence="2" type="ORF">METZ01_LOCUS63281</name>
</gene>
<protein>
    <recommendedName>
        <fullName evidence="3">SelT/SelW/SelH family protein</fullName>
    </recommendedName>
</protein>
<evidence type="ECO:0008006" key="3">
    <source>
        <dbReference type="Google" id="ProtNLM"/>
    </source>
</evidence>
<dbReference type="Gene3D" id="3.40.30.10">
    <property type="entry name" value="Glutaredoxin"/>
    <property type="match status" value="1"/>
</dbReference>
<reference evidence="2" key="1">
    <citation type="submission" date="2018-05" db="EMBL/GenBank/DDBJ databases">
        <authorList>
            <person name="Lanie J.A."/>
            <person name="Ng W.-L."/>
            <person name="Kazmierczak K.M."/>
            <person name="Andrzejewski T.M."/>
            <person name="Davidsen T.M."/>
            <person name="Wayne K.J."/>
            <person name="Tettelin H."/>
            <person name="Glass J.I."/>
            <person name="Rusch D."/>
            <person name="Podicherti R."/>
            <person name="Tsui H.-C.T."/>
            <person name="Winkler M.E."/>
        </authorList>
    </citation>
    <scope>NUCLEOTIDE SEQUENCE</scope>
</reference>
<dbReference type="InterPro" id="IPR036249">
    <property type="entry name" value="Thioredoxin-like_sf"/>
</dbReference>
<dbReference type="AlphaFoldDB" id="A0A381T6X4"/>
<name>A0A381T6X4_9ZZZZ</name>
<dbReference type="SUPFAM" id="SSF52833">
    <property type="entry name" value="Thioredoxin-like"/>
    <property type="match status" value="1"/>
</dbReference>
<proteinExistence type="predicted"/>
<organism evidence="2">
    <name type="scientific">marine metagenome</name>
    <dbReference type="NCBI Taxonomy" id="408172"/>
    <lineage>
        <taxon>unclassified sequences</taxon>
        <taxon>metagenomes</taxon>
        <taxon>ecological metagenomes</taxon>
    </lineage>
</organism>
<keyword evidence="1" id="KW-0676">Redox-active center</keyword>
<evidence type="ECO:0000313" key="2">
    <source>
        <dbReference type="EMBL" id="SVA10427.1"/>
    </source>
</evidence>
<dbReference type="NCBIfam" id="TIGR02174">
    <property type="entry name" value="CXXU_selWTH"/>
    <property type="match status" value="1"/>
</dbReference>
<dbReference type="InterPro" id="IPR011893">
    <property type="entry name" value="Selenoprotein_Rdx-typ"/>
</dbReference>
<sequence length="94" mass="10195">MSDHWKMEAEIEYCVPCGYANLAASMVSELFQAAGPALAISLKPGHSGAFKITVDGRVLWDKKDQGRSPHIMEVKDMKAQVANMIESGAVIQTS</sequence>
<dbReference type="EMBL" id="UINC01003929">
    <property type="protein sequence ID" value="SVA10427.1"/>
    <property type="molecule type" value="Genomic_DNA"/>
</dbReference>
<dbReference type="Pfam" id="PF10262">
    <property type="entry name" value="Rdx"/>
    <property type="match status" value="1"/>
</dbReference>
<evidence type="ECO:0000256" key="1">
    <source>
        <dbReference type="ARBA" id="ARBA00023284"/>
    </source>
</evidence>
<accession>A0A381T6X4</accession>